<dbReference type="InterPro" id="IPR025506">
    <property type="entry name" value="Abi_alpha"/>
</dbReference>
<dbReference type="EMBL" id="QSJN01000010">
    <property type="protein sequence ID" value="RHD72830.1"/>
    <property type="molecule type" value="Genomic_DNA"/>
</dbReference>
<gene>
    <name evidence="1" type="ORF">DW782_16185</name>
</gene>
<sequence>MDNLDIPKANLGDYCYGVTKALISSVPYIGSFVAEMLTMYIPSPLESRRDKWMNLMMDMLKELIDKDDSLIERLKNNEEFHTLVIEITQKALCTHLEDKIELYKCLLRNAILIDTSYYLKSMFIRYVDELHPVQILFIKYINCNKIKLINIDSFSKYYILFSQDNKISNLTIDHMWFFLKDLERRGLIYVSDNLVHPEFKVAKTHERYNVRSKEPILDQPYISINELGIQFLEMIKKDITED</sequence>
<comment type="caution">
    <text evidence="1">The sequence shown here is derived from an EMBL/GenBank/DDBJ whole genome shotgun (WGS) entry which is preliminary data.</text>
</comment>
<dbReference type="RefSeq" id="WP_008780140.1">
    <property type="nucleotide sequence ID" value="NZ_CP103148.1"/>
</dbReference>
<protein>
    <recommendedName>
        <fullName evidence="3">DUF4393 domain-containing protein</fullName>
    </recommendedName>
</protein>
<organism evidence="1 2">
    <name type="scientific">Parabacteroides distasonis</name>
    <dbReference type="NCBI Taxonomy" id="823"/>
    <lineage>
        <taxon>Bacteria</taxon>
        <taxon>Pseudomonadati</taxon>
        <taxon>Bacteroidota</taxon>
        <taxon>Bacteroidia</taxon>
        <taxon>Bacteroidales</taxon>
        <taxon>Tannerellaceae</taxon>
        <taxon>Parabacteroides</taxon>
    </lineage>
</organism>
<dbReference type="AlphaFoldDB" id="A0A3R6F1Y4"/>
<proteinExistence type="predicted"/>
<evidence type="ECO:0008006" key="3">
    <source>
        <dbReference type="Google" id="ProtNLM"/>
    </source>
</evidence>
<accession>A0A3R6F1Y4</accession>
<dbReference type="Proteomes" id="UP000284660">
    <property type="component" value="Unassembled WGS sequence"/>
</dbReference>
<reference evidence="1 2" key="1">
    <citation type="submission" date="2018-08" db="EMBL/GenBank/DDBJ databases">
        <title>A genome reference for cultivated species of the human gut microbiota.</title>
        <authorList>
            <person name="Zou Y."/>
            <person name="Xue W."/>
            <person name="Luo G."/>
        </authorList>
    </citation>
    <scope>NUCLEOTIDE SEQUENCE [LARGE SCALE GENOMIC DNA]</scope>
    <source>
        <strain evidence="1 2">AM30-4</strain>
    </source>
</reference>
<evidence type="ECO:0000313" key="1">
    <source>
        <dbReference type="EMBL" id="RHD72830.1"/>
    </source>
</evidence>
<name>A0A3R6F1Y4_PARDI</name>
<dbReference type="Pfam" id="PF14337">
    <property type="entry name" value="Abi_alpha"/>
    <property type="match status" value="1"/>
</dbReference>
<evidence type="ECO:0000313" key="2">
    <source>
        <dbReference type="Proteomes" id="UP000284660"/>
    </source>
</evidence>